<evidence type="ECO:0000313" key="7">
    <source>
        <dbReference type="EMBL" id="TBL67774.1"/>
    </source>
</evidence>
<feature type="transmembrane region" description="Helical" evidence="6">
    <location>
        <begin position="211"/>
        <end position="231"/>
    </location>
</feature>
<dbReference type="PANTHER" id="PTHR30250:SF11">
    <property type="entry name" value="O-ANTIGEN TRANSPORTER-RELATED"/>
    <property type="match status" value="1"/>
</dbReference>
<keyword evidence="2" id="KW-1003">Cell membrane</keyword>
<evidence type="ECO:0000256" key="3">
    <source>
        <dbReference type="ARBA" id="ARBA00022692"/>
    </source>
</evidence>
<keyword evidence="5 6" id="KW-0472">Membrane</keyword>
<evidence type="ECO:0000256" key="5">
    <source>
        <dbReference type="ARBA" id="ARBA00023136"/>
    </source>
</evidence>
<name>A0A4Q9DD60_9BACL</name>
<evidence type="ECO:0000256" key="6">
    <source>
        <dbReference type="SAM" id="Phobius"/>
    </source>
</evidence>
<feature type="transmembrane region" description="Helical" evidence="6">
    <location>
        <begin position="292"/>
        <end position="313"/>
    </location>
</feature>
<reference evidence="7 8" key="1">
    <citation type="submission" date="2019-02" db="EMBL/GenBank/DDBJ databases">
        <title>Paenibacillus sp. nov., isolated from surface-sterilized tissue of Thalictrum simplex L.</title>
        <authorList>
            <person name="Tuo L."/>
        </authorList>
    </citation>
    <scope>NUCLEOTIDE SEQUENCE [LARGE SCALE GENOMIC DNA]</scope>
    <source>
        <strain evidence="7 8">N2SHLJ1</strain>
    </source>
</reference>
<evidence type="ECO:0000313" key="8">
    <source>
        <dbReference type="Proteomes" id="UP000293142"/>
    </source>
</evidence>
<feature type="transmembrane region" description="Helical" evidence="6">
    <location>
        <begin position="141"/>
        <end position="160"/>
    </location>
</feature>
<dbReference type="PANTHER" id="PTHR30250">
    <property type="entry name" value="PST FAMILY PREDICTED COLANIC ACID TRANSPORTER"/>
    <property type="match status" value="1"/>
</dbReference>
<proteinExistence type="predicted"/>
<keyword evidence="4 6" id="KW-1133">Transmembrane helix</keyword>
<dbReference type="Pfam" id="PF01943">
    <property type="entry name" value="Polysacc_synt"/>
    <property type="match status" value="1"/>
</dbReference>
<keyword evidence="8" id="KW-1185">Reference proteome</keyword>
<keyword evidence="3 6" id="KW-0812">Transmembrane</keyword>
<comment type="caution">
    <text evidence="7">The sequence shown here is derived from an EMBL/GenBank/DDBJ whole genome shotgun (WGS) entry which is preliminary data.</text>
</comment>
<organism evidence="7 8">
    <name type="scientific">Paenibacillus thalictri</name>
    <dbReference type="NCBI Taxonomy" id="2527873"/>
    <lineage>
        <taxon>Bacteria</taxon>
        <taxon>Bacillati</taxon>
        <taxon>Bacillota</taxon>
        <taxon>Bacilli</taxon>
        <taxon>Bacillales</taxon>
        <taxon>Paenibacillaceae</taxon>
        <taxon>Paenibacillus</taxon>
    </lineage>
</organism>
<gene>
    <name evidence="7" type="ORF">EYB31_39270</name>
</gene>
<feature type="transmembrane region" description="Helical" evidence="6">
    <location>
        <begin position="251"/>
        <end position="272"/>
    </location>
</feature>
<evidence type="ECO:0000256" key="4">
    <source>
        <dbReference type="ARBA" id="ARBA00022989"/>
    </source>
</evidence>
<feature type="transmembrane region" description="Helical" evidence="6">
    <location>
        <begin position="379"/>
        <end position="400"/>
    </location>
</feature>
<evidence type="ECO:0000256" key="1">
    <source>
        <dbReference type="ARBA" id="ARBA00004651"/>
    </source>
</evidence>
<feature type="transmembrane region" description="Helical" evidence="6">
    <location>
        <begin position="355"/>
        <end position="373"/>
    </location>
</feature>
<sequence>MLKNSFFNLSLRGSTLLSKFLLMFVLAKYLEPGQLGIYGIFVSAIAFSLYIIGMDFYIFNTREILASPKENHLNLIKDQFILHFILYLFIFPLLLFLFYFHILPLKYLIWFYLILIVEHLSSEFSRIFVTLEYPIISSIVVFLRNGAWALFVIIYIYISTIKDLEIIFYSWFIGGFVSIVISIFILRKLLLIKVVKKVDWKWLRKGCKNSLRFLISSISLASIEFVNRNVLKIAYSNELVGIYTFYSNITNLIQVFVYTAIIMIMQPQLISLFQKNELEKFYEQKKVFNKRIVLSSFLLGIFSIIGIYPILYLVNKPIYSTYISAFWILSLSTVINVISQVFYTSLYIRRVDSKIVLSSFISFLIALIMNIILTPSLGIYGVAISTLVSSIVILVLQYYFDKSSQKEY</sequence>
<dbReference type="AlphaFoldDB" id="A0A4Q9DD60"/>
<feature type="transmembrane region" description="Helical" evidence="6">
    <location>
        <begin position="108"/>
        <end position="129"/>
    </location>
</feature>
<dbReference type="EMBL" id="SIRE01000053">
    <property type="protein sequence ID" value="TBL67774.1"/>
    <property type="molecule type" value="Genomic_DNA"/>
</dbReference>
<dbReference type="GO" id="GO:0005886">
    <property type="term" value="C:plasma membrane"/>
    <property type="evidence" value="ECO:0007669"/>
    <property type="project" value="UniProtKB-SubCell"/>
</dbReference>
<protein>
    <submittedName>
        <fullName evidence="7">Uncharacterized protein</fullName>
    </submittedName>
</protein>
<dbReference type="Proteomes" id="UP000293142">
    <property type="component" value="Unassembled WGS sequence"/>
</dbReference>
<feature type="transmembrane region" description="Helical" evidence="6">
    <location>
        <begin position="319"/>
        <end position="343"/>
    </location>
</feature>
<dbReference type="OrthoDB" id="3249502at2"/>
<comment type="subcellular location">
    <subcellularLocation>
        <location evidence="1">Cell membrane</location>
        <topology evidence="1">Multi-pass membrane protein</topology>
    </subcellularLocation>
</comment>
<feature type="transmembrane region" description="Helical" evidence="6">
    <location>
        <begin position="36"/>
        <end position="59"/>
    </location>
</feature>
<feature type="transmembrane region" description="Helical" evidence="6">
    <location>
        <begin position="166"/>
        <end position="190"/>
    </location>
</feature>
<evidence type="ECO:0000256" key="2">
    <source>
        <dbReference type="ARBA" id="ARBA00022475"/>
    </source>
</evidence>
<dbReference type="InterPro" id="IPR050833">
    <property type="entry name" value="Poly_Biosynth_Transport"/>
</dbReference>
<feature type="transmembrane region" description="Helical" evidence="6">
    <location>
        <begin position="80"/>
        <end position="102"/>
    </location>
</feature>
<accession>A0A4Q9DD60</accession>
<dbReference type="InterPro" id="IPR002797">
    <property type="entry name" value="Polysacc_synth"/>
</dbReference>
<feature type="transmembrane region" description="Helical" evidence="6">
    <location>
        <begin position="9"/>
        <end position="30"/>
    </location>
</feature>
<dbReference type="RefSeq" id="WP_131019052.1">
    <property type="nucleotide sequence ID" value="NZ_SIRE01000053.1"/>
</dbReference>